<gene>
    <name evidence="2" type="primary">Aste57867_12878</name>
    <name evidence="1" type="ORF">As57867_012830</name>
    <name evidence="2" type="ORF">ASTE57867_12878</name>
</gene>
<proteinExistence type="predicted"/>
<protein>
    <submittedName>
        <fullName evidence="2">Aste57867_12878 protein</fullName>
    </submittedName>
</protein>
<accession>A0A485KXE5</accession>
<dbReference type="EMBL" id="CAADRA010005428">
    <property type="protein sequence ID" value="VFT89725.1"/>
    <property type="molecule type" value="Genomic_DNA"/>
</dbReference>
<name>A0A485KXE5_9STRA</name>
<organism evidence="2 3">
    <name type="scientific">Aphanomyces stellatus</name>
    <dbReference type="NCBI Taxonomy" id="120398"/>
    <lineage>
        <taxon>Eukaryota</taxon>
        <taxon>Sar</taxon>
        <taxon>Stramenopiles</taxon>
        <taxon>Oomycota</taxon>
        <taxon>Saprolegniomycetes</taxon>
        <taxon>Saprolegniales</taxon>
        <taxon>Verrucalvaceae</taxon>
        <taxon>Aphanomyces</taxon>
    </lineage>
</organism>
<dbReference type="Proteomes" id="UP000332933">
    <property type="component" value="Unassembled WGS sequence"/>
</dbReference>
<dbReference type="AlphaFoldDB" id="A0A485KXE5"/>
<reference evidence="1" key="2">
    <citation type="submission" date="2019-06" db="EMBL/GenBank/DDBJ databases">
        <title>Genomics analysis of Aphanomyces spp. identifies a new class of oomycete effector associated with host adaptation.</title>
        <authorList>
            <person name="Gaulin E."/>
        </authorList>
    </citation>
    <scope>NUCLEOTIDE SEQUENCE</scope>
    <source>
        <strain evidence="1">CBS 578.67</strain>
    </source>
</reference>
<evidence type="ECO:0000313" key="3">
    <source>
        <dbReference type="Proteomes" id="UP000332933"/>
    </source>
</evidence>
<dbReference type="OrthoDB" id="77038at2759"/>
<dbReference type="EMBL" id="VJMH01005407">
    <property type="protein sequence ID" value="KAF0696354.1"/>
    <property type="molecule type" value="Genomic_DNA"/>
</dbReference>
<sequence>MLDSPSTCTFHGCANAPAFNSIKCTFHRHRAKCSVATCVNQVYARGYCVRHGGKRRCAVVGCDGNARAGPHCCKHSHDVAKKRLCGMDGCRHVARARGRCVSHGGGRECSIADCTQHVRRGGVCRRHTSSSPTLASSEATMEEGFKILASTTESFEDDALDMAIVQVLLGQPTSTDLSAISIDSVTVGLDKWVLETILCSTACVQTE</sequence>
<dbReference type="PANTHER" id="PTHR31827:SF1">
    <property type="entry name" value="EMB|CAB89363.1"/>
    <property type="match status" value="1"/>
</dbReference>
<dbReference type="PANTHER" id="PTHR31827">
    <property type="entry name" value="EMB|CAB89363.1"/>
    <property type="match status" value="1"/>
</dbReference>
<evidence type="ECO:0000313" key="1">
    <source>
        <dbReference type="EMBL" id="KAF0696354.1"/>
    </source>
</evidence>
<reference evidence="2 3" key="1">
    <citation type="submission" date="2019-03" db="EMBL/GenBank/DDBJ databases">
        <authorList>
            <person name="Gaulin E."/>
            <person name="Dumas B."/>
        </authorList>
    </citation>
    <scope>NUCLEOTIDE SEQUENCE [LARGE SCALE GENOMIC DNA]</scope>
    <source>
        <strain evidence="2">CBS 568.67</strain>
    </source>
</reference>
<evidence type="ECO:0000313" key="2">
    <source>
        <dbReference type="EMBL" id="VFT89725.1"/>
    </source>
</evidence>
<keyword evidence="3" id="KW-1185">Reference proteome</keyword>